<reference evidence="2" key="1">
    <citation type="journal article" date="2020" name="Cell">
        <title>Large-Scale Comparative Analyses of Tick Genomes Elucidate Their Genetic Diversity and Vector Capacities.</title>
        <authorList>
            <consortium name="Tick Genome and Microbiome Consortium (TIGMIC)"/>
            <person name="Jia N."/>
            <person name="Wang J."/>
            <person name="Shi W."/>
            <person name="Du L."/>
            <person name="Sun Y."/>
            <person name="Zhan W."/>
            <person name="Jiang J.F."/>
            <person name="Wang Q."/>
            <person name="Zhang B."/>
            <person name="Ji P."/>
            <person name="Bell-Sakyi L."/>
            <person name="Cui X.M."/>
            <person name="Yuan T.T."/>
            <person name="Jiang B.G."/>
            <person name="Yang W.F."/>
            <person name="Lam T.T."/>
            <person name="Chang Q.C."/>
            <person name="Ding S.J."/>
            <person name="Wang X.J."/>
            <person name="Zhu J.G."/>
            <person name="Ruan X.D."/>
            <person name="Zhao L."/>
            <person name="Wei J.T."/>
            <person name="Ye R.Z."/>
            <person name="Que T.C."/>
            <person name="Du C.H."/>
            <person name="Zhou Y.H."/>
            <person name="Cheng J.X."/>
            <person name="Dai P.F."/>
            <person name="Guo W.B."/>
            <person name="Han X.H."/>
            <person name="Huang E.J."/>
            <person name="Li L.F."/>
            <person name="Wei W."/>
            <person name="Gao Y.C."/>
            <person name="Liu J.Z."/>
            <person name="Shao H.Z."/>
            <person name="Wang X."/>
            <person name="Wang C.C."/>
            <person name="Yang T.C."/>
            <person name="Huo Q.B."/>
            <person name="Li W."/>
            <person name="Chen H.Y."/>
            <person name="Chen S.E."/>
            <person name="Zhou L.G."/>
            <person name="Ni X.B."/>
            <person name="Tian J.H."/>
            <person name="Sheng Y."/>
            <person name="Liu T."/>
            <person name="Pan Y.S."/>
            <person name="Xia L.Y."/>
            <person name="Li J."/>
            <person name="Zhao F."/>
            <person name="Cao W.C."/>
        </authorList>
    </citation>
    <scope>NUCLEOTIDE SEQUENCE</scope>
    <source>
        <strain evidence="2">Rmic-2018</strain>
    </source>
</reference>
<protein>
    <submittedName>
        <fullName evidence="2">Uncharacterized protein</fullName>
    </submittedName>
</protein>
<name>A0A9J6DF00_RHIMP</name>
<evidence type="ECO:0000313" key="2">
    <source>
        <dbReference type="EMBL" id="KAH8020521.1"/>
    </source>
</evidence>
<sequence>MATPGKTDGRLHTATVTDTQTRYDPHSMVWTSVPSSESRQELPESFKNTALARRVPASNALTAASADAAPLAAAANADASACSPTPKATDFVIVLKPRTRLSLADAFHENGAGRALIAHFGVTATRLITVVMVWEQNLILVCTSNPHIADKLIGARGLTASTPS</sequence>
<comment type="caution">
    <text evidence="2">The sequence shown here is derived from an EMBL/GenBank/DDBJ whole genome shotgun (WGS) entry which is preliminary data.</text>
</comment>
<organism evidence="2 3">
    <name type="scientific">Rhipicephalus microplus</name>
    <name type="common">Cattle tick</name>
    <name type="synonym">Boophilus microplus</name>
    <dbReference type="NCBI Taxonomy" id="6941"/>
    <lineage>
        <taxon>Eukaryota</taxon>
        <taxon>Metazoa</taxon>
        <taxon>Ecdysozoa</taxon>
        <taxon>Arthropoda</taxon>
        <taxon>Chelicerata</taxon>
        <taxon>Arachnida</taxon>
        <taxon>Acari</taxon>
        <taxon>Parasitiformes</taxon>
        <taxon>Ixodida</taxon>
        <taxon>Ixodoidea</taxon>
        <taxon>Ixodidae</taxon>
        <taxon>Rhipicephalinae</taxon>
        <taxon>Rhipicephalus</taxon>
        <taxon>Boophilus</taxon>
    </lineage>
</organism>
<accession>A0A9J6DF00</accession>
<dbReference type="EMBL" id="JABSTU010000009">
    <property type="protein sequence ID" value="KAH8020521.1"/>
    <property type="molecule type" value="Genomic_DNA"/>
</dbReference>
<dbReference type="Proteomes" id="UP000821866">
    <property type="component" value="Chromosome 7"/>
</dbReference>
<evidence type="ECO:0000256" key="1">
    <source>
        <dbReference type="SAM" id="MobiDB-lite"/>
    </source>
</evidence>
<reference evidence="2" key="2">
    <citation type="submission" date="2021-09" db="EMBL/GenBank/DDBJ databases">
        <authorList>
            <person name="Jia N."/>
            <person name="Wang J."/>
            <person name="Shi W."/>
            <person name="Du L."/>
            <person name="Sun Y."/>
            <person name="Zhan W."/>
            <person name="Jiang J."/>
            <person name="Wang Q."/>
            <person name="Zhang B."/>
            <person name="Ji P."/>
            <person name="Sakyi L.B."/>
            <person name="Cui X."/>
            <person name="Yuan T."/>
            <person name="Jiang B."/>
            <person name="Yang W."/>
            <person name="Lam T.T.-Y."/>
            <person name="Chang Q."/>
            <person name="Ding S."/>
            <person name="Wang X."/>
            <person name="Zhu J."/>
            <person name="Ruan X."/>
            <person name="Zhao L."/>
            <person name="Wei J."/>
            <person name="Que T."/>
            <person name="Du C."/>
            <person name="Cheng J."/>
            <person name="Dai P."/>
            <person name="Han X."/>
            <person name="Huang E."/>
            <person name="Gao Y."/>
            <person name="Liu J."/>
            <person name="Shao H."/>
            <person name="Ye R."/>
            <person name="Li L."/>
            <person name="Wei W."/>
            <person name="Wang X."/>
            <person name="Wang C."/>
            <person name="Huo Q."/>
            <person name="Li W."/>
            <person name="Guo W."/>
            <person name="Chen H."/>
            <person name="Chen S."/>
            <person name="Zhou L."/>
            <person name="Zhou L."/>
            <person name="Ni X."/>
            <person name="Tian J."/>
            <person name="Zhou Y."/>
            <person name="Sheng Y."/>
            <person name="Liu T."/>
            <person name="Pan Y."/>
            <person name="Xia L."/>
            <person name="Li J."/>
            <person name="Zhao F."/>
            <person name="Cao W."/>
        </authorList>
    </citation>
    <scope>NUCLEOTIDE SEQUENCE</scope>
    <source>
        <strain evidence="2">Rmic-2018</strain>
        <tissue evidence="2">Larvae</tissue>
    </source>
</reference>
<keyword evidence="3" id="KW-1185">Reference proteome</keyword>
<proteinExistence type="predicted"/>
<feature type="region of interest" description="Disordered" evidence="1">
    <location>
        <begin position="1"/>
        <end position="20"/>
    </location>
</feature>
<dbReference type="AlphaFoldDB" id="A0A9J6DF00"/>
<gene>
    <name evidence="2" type="ORF">HPB51_002470</name>
</gene>
<evidence type="ECO:0000313" key="3">
    <source>
        <dbReference type="Proteomes" id="UP000821866"/>
    </source>
</evidence>